<dbReference type="SMART" id="SM00822">
    <property type="entry name" value="PKS_KR"/>
    <property type="match status" value="1"/>
</dbReference>
<dbReference type="Pfam" id="PF00550">
    <property type="entry name" value="PP-binding"/>
    <property type="match status" value="1"/>
</dbReference>
<feature type="region of interest" description="C-terminal hotdog fold" evidence="7">
    <location>
        <begin position="1022"/>
        <end position="1168"/>
    </location>
</feature>
<dbReference type="Gene3D" id="3.40.50.720">
    <property type="entry name" value="NAD(P)-binding Rossmann-like Domain"/>
    <property type="match status" value="3"/>
</dbReference>
<dbReference type="PANTHER" id="PTHR43775">
    <property type="entry name" value="FATTY ACID SYNTHASE"/>
    <property type="match status" value="1"/>
</dbReference>
<dbReference type="RefSeq" id="WP_181758256.1">
    <property type="nucleotide sequence ID" value="NZ_BMCR01000001.1"/>
</dbReference>
<feature type="domain" description="Carrier" evidence="8">
    <location>
        <begin position="2400"/>
        <end position="2477"/>
    </location>
</feature>
<dbReference type="InterPro" id="IPR011032">
    <property type="entry name" value="GroES-like_sf"/>
</dbReference>
<dbReference type="SMART" id="SM00825">
    <property type="entry name" value="PKS_KS"/>
    <property type="match status" value="1"/>
</dbReference>
<dbReference type="CDD" id="cd05195">
    <property type="entry name" value="enoyl_red"/>
    <property type="match status" value="1"/>
</dbReference>
<dbReference type="InterPro" id="IPR049552">
    <property type="entry name" value="PKS_DH_N"/>
</dbReference>
<name>A0A838XM01_9HYPH</name>
<dbReference type="InterPro" id="IPR036736">
    <property type="entry name" value="ACP-like_sf"/>
</dbReference>
<dbReference type="InterPro" id="IPR018201">
    <property type="entry name" value="Ketoacyl_synth_AS"/>
</dbReference>
<dbReference type="InterPro" id="IPR013154">
    <property type="entry name" value="ADH-like_N"/>
</dbReference>
<keyword evidence="6" id="KW-0012">Acyltransferase</keyword>
<dbReference type="InterPro" id="IPR016035">
    <property type="entry name" value="Acyl_Trfase/lysoPLipase"/>
</dbReference>
<dbReference type="InterPro" id="IPR014043">
    <property type="entry name" value="Acyl_transferase_dom"/>
</dbReference>
<dbReference type="PROSITE" id="PS00606">
    <property type="entry name" value="KS3_1"/>
    <property type="match status" value="1"/>
</dbReference>
<dbReference type="Pfam" id="PF13602">
    <property type="entry name" value="ADH_zinc_N_2"/>
    <property type="match status" value="1"/>
</dbReference>
<dbReference type="InterPro" id="IPR020841">
    <property type="entry name" value="PKS_Beta-ketoAc_synthase_dom"/>
</dbReference>
<dbReference type="InterPro" id="IPR016036">
    <property type="entry name" value="Malonyl_transacylase_ACP-bd"/>
</dbReference>
<dbReference type="Pfam" id="PF08240">
    <property type="entry name" value="ADH_N"/>
    <property type="match status" value="1"/>
</dbReference>
<accession>A0A838XM01</accession>
<feature type="active site" description="Proton donor; for dehydratase activity" evidence="7">
    <location>
        <position position="1083"/>
    </location>
</feature>
<dbReference type="Gene3D" id="3.90.180.10">
    <property type="entry name" value="Medium-chain alcohol dehydrogenases, catalytic domain"/>
    <property type="match status" value="1"/>
</dbReference>
<dbReference type="PROSITE" id="PS52019">
    <property type="entry name" value="PKS_MFAS_DH"/>
    <property type="match status" value="1"/>
</dbReference>
<dbReference type="Pfam" id="PF14765">
    <property type="entry name" value="PS-DH"/>
    <property type="match status" value="1"/>
</dbReference>
<dbReference type="Pfam" id="PF21089">
    <property type="entry name" value="PKS_DH_N"/>
    <property type="match status" value="1"/>
</dbReference>
<keyword evidence="5" id="KW-0511">Multifunctional enzyme</keyword>
<dbReference type="InterPro" id="IPR036291">
    <property type="entry name" value="NAD(P)-bd_dom_sf"/>
</dbReference>
<dbReference type="InterPro" id="IPR006162">
    <property type="entry name" value="Ppantetheine_attach_site"/>
</dbReference>
<dbReference type="Pfam" id="PF16197">
    <property type="entry name" value="KAsynt_C_assoc"/>
    <property type="match status" value="1"/>
</dbReference>
<sequence>MSLRAHNTAITGFAARLPGASTPDEFWSLLTEGRCSVGEISEDRFDKRRFFHPRPNTAGRSFTFAAGQIDDVWGFDPGFFGISPREAAQIDPQQRLLLQVVWEAIEHAGLKPSELAGTNTGVYVGASALDYHHRLLFDLPIVDVQMMTGNTLSIVSNRISYIFDLRGPSFTLDTACSSSLVALHQAVSALESGQIETAIVAGVNLLLSPFSFIGFARASMLSQNGLCRAFDANGDGYVRSEGAVALVLQRDDAAILKRHARIIASGINADGRTTGLSLPCSQAQAALLHSIYRDFDISPEDLAFIEAHGTGTPVGDPAEANALGVAIGQRRQTPVPIGSVKTNIGHLEPVSGLAGVLKSILALQHRQLPRSLHFDTPNPNIDFEALNLSVAGAPLALDTPGVGRLAGINSFGFGGTNAHTVIAEGDPIRPPQSDVPDTAPLVISARSQAALRDLAARYAEALEHAEKTETVGPLLDAAARRRDLLDHRLVILGETAADKRAALEAHAHGDSAPGLIEGKANPRARGLAYAFAGNGSQWAGMGQSAYRGDAAFREALEETDRHFMAVSGWSLVTMLFSKDLDAEIERTEIAQPLLFGLQVALVRALEARGLRPDAVIGHSVGEVAAAWCAGMVDLATATRIIHARSTQQEVVRHLGTMAALLLPEADARAAIADAGLPGIELSAVNSPRSVTLSGPVESIDAFAALARKRRWAFRKLGLAYPFHCALVDPIEEPLRAALGEIESRTPAPPFISTVFPERDSITPDATYWWQNVRLPVRFREGLTRLIEGEIDMIVEIGPRPILTTYIRDVLREETNSAAILTSLDAPRRDGGEVTIDMIAARLVAHGARPDLDAYIGPNGRDLPDLPHYPWQNSPHLVEHTDERIGGAFGDFWPLAGARLRPETGEWFNTLDPDLLPFLADHKVEEATVFPATGFIEMALRAALEWTGSGDVEIRDLEILRPLVFDDRSLQETLVRLSPDDRVIEILSRPRLQGADWSLNARASYRSLAGAGKVDAARSRPEARRLDAEALYTITRAHGLDYGPSFRLVETVELAGPRMAIATLTPAVATPEAAQFALHPALTDAGFHGLFALMAEHAAADGKTGFLPIRIGAVKLYQPERAPTSVRITVIRAGQRSILADLDYLDAAGELVARLAGARFKAVQFDSGPHDDGMLYRVSQRLLRGNDDAPAPDVPRIAALADELDLLRPDGEDFDPDDATLLLDALARTLVHHAFHGLAIEVAGPLDLAEVIARGTLHDSAMPLATRCLDLLATHELAWLTDAGWEIAPPDEDFGIADLVQTLFQEASAHGPETALLARLAGDLPTVLRDGLGETAQALFAPALLEAYRSASPAAEAMRSALLALAARLTRDWPEDRPLTVLLLGARDPVLARRLAGLLNDNRMKLVVTDRTASSVERLGRQWTGNPTTSFAPLDAEALAPLGPFDLVLACDALSETASSRLSLLGKRMAADGRLIAVERVPAAGIDLINGIGSGWWSGETDTAVARSPLRDGPDWNDRLAACGWRGMESAPLATDLVEANLILAHADEIARIVPAAEPAAEASEDAPRRRMLLLCDADGQSRAVASALRETLSRHGVEAALAVLGPETCRLAPNEWQLDPSDPQALAEDDDLSSAAQAGVVHLQGAYLHGGDDAAAVSARSWALTLLLRQLSALNLPLTIVAPHGARRAADPVQAAIWTYARVALNEYPSLNLKLIDIDAHLEASNAALRLAREVLQEDDEREIILTGDTRLGLRLDAGIALPPRAGGTPAGAPAMRLEIAGQGSLDRLEWQETTRTPPRGADVEIAVEASGLNFRDVMWALGLLPEEALEDGFAGATLGMECCGRVVACGPEATRFAVGDRVIAFAPACFASHVQVAETGCAAAPEGIPAEAAATIPVAFLTTFYALTRLAQLQPGETILIHGGAGGVGLAAFQIARHIGATVIATAGSDEKRSFLTHLGVDHVLDSRSLDFADAVMEITDGAGVEVVLNSLSGEAMERSIDVLKPFGRFLELGKRDYYANTHIGLRPFRQNLSYFGIDADQLLIHQPVLAQKVMQELMALFAAGELAPLPYRTFPADDAVGAFRLMQQAGHIGKLVLQPPRVSAPAEPVAPVSLQAETVQVVVGGFGGFGAELIRRLADVGARKIAVLSRRGAETPGAEALIAEMAGRGVTLAGHACDVTDETALTAALADVRGTLGPIGGVFHTAMVLKDTLLANLDRAALDAVLAPKVRGADLLDRLTRDDPLAHFVLFSSATTLVGNPGQANYVAANGYLEGLVRRRRAAGHPGLAIAWGAISDAGYLARNDEVGDKLARKLGRHALTAREALDALVVLMSLPPEQQDDAAPGFARIDWAAARRDLALLATPFAERLGLGEADDRSGEGAAVDLAELLSGLDRPQAIARISDLLAVEIARILRIGREEIDAARPLAEVGMDSLMALELRMAAERQFGIDIPLMSLANGATLQDMAGRIADQAMSGDGDADAGLSADARATSQQHLGEEALADKEALADVAAKVEARSKDVRSLL</sequence>
<evidence type="ECO:0000256" key="4">
    <source>
        <dbReference type="ARBA" id="ARBA00022857"/>
    </source>
</evidence>
<dbReference type="SUPFAM" id="SSF55048">
    <property type="entry name" value="Probable ACP-binding domain of malonyl-CoA ACP transacylase"/>
    <property type="match status" value="1"/>
</dbReference>
<dbReference type="SMART" id="SM00829">
    <property type="entry name" value="PKS_ER"/>
    <property type="match status" value="1"/>
</dbReference>
<dbReference type="SUPFAM" id="SSF53901">
    <property type="entry name" value="Thiolase-like"/>
    <property type="match status" value="1"/>
</dbReference>
<dbReference type="PROSITE" id="PS52004">
    <property type="entry name" value="KS3_2"/>
    <property type="match status" value="1"/>
</dbReference>
<dbReference type="Gene3D" id="3.40.366.10">
    <property type="entry name" value="Malonyl-Coenzyme A Acyl Carrier Protein, domain 2"/>
    <property type="match status" value="1"/>
</dbReference>
<dbReference type="SUPFAM" id="SSF53335">
    <property type="entry name" value="S-adenosyl-L-methionine-dependent methyltransferases"/>
    <property type="match status" value="1"/>
</dbReference>
<dbReference type="SUPFAM" id="SSF50129">
    <property type="entry name" value="GroES-like"/>
    <property type="match status" value="1"/>
</dbReference>
<protein>
    <submittedName>
        <fullName evidence="11">SDR family NAD(P)-dependent oxidoreductase</fullName>
    </submittedName>
</protein>
<dbReference type="InterPro" id="IPR020807">
    <property type="entry name" value="PKS_DH"/>
</dbReference>
<dbReference type="SMART" id="SM00823">
    <property type="entry name" value="PKS_PP"/>
    <property type="match status" value="1"/>
</dbReference>
<dbReference type="InterPro" id="IPR014030">
    <property type="entry name" value="Ketoacyl_synth_N"/>
</dbReference>
<dbReference type="GO" id="GO:0004312">
    <property type="term" value="F:fatty acid synthase activity"/>
    <property type="evidence" value="ECO:0007669"/>
    <property type="project" value="TreeGrafter"/>
</dbReference>
<dbReference type="InterPro" id="IPR013968">
    <property type="entry name" value="PKS_KR"/>
</dbReference>
<dbReference type="Gene3D" id="3.10.129.110">
    <property type="entry name" value="Polyketide synthase dehydratase"/>
    <property type="match status" value="1"/>
</dbReference>
<keyword evidence="12" id="KW-1185">Reference proteome</keyword>
<reference evidence="11 12" key="2">
    <citation type="submission" date="2020-08" db="EMBL/GenBank/DDBJ databases">
        <title>Stappia taiwanensis sp. nov., isolated from a coastal thermal spring.</title>
        <authorList>
            <person name="Kampfer P."/>
        </authorList>
    </citation>
    <scope>NUCLEOTIDE SEQUENCE [LARGE SCALE GENOMIC DNA]</scope>
    <source>
        <strain evidence="11 12">DSM 23284</strain>
    </source>
</reference>
<keyword evidence="3" id="KW-0808">Transferase</keyword>
<dbReference type="InterPro" id="IPR032821">
    <property type="entry name" value="PKS_assoc"/>
</dbReference>
<dbReference type="InterPro" id="IPR049900">
    <property type="entry name" value="PKS_mFAS_DH"/>
</dbReference>
<evidence type="ECO:0000313" key="12">
    <source>
        <dbReference type="Proteomes" id="UP000559404"/>
    </source>
</evidence>
<dbReference type="InterPro" id="IPR042104">
    <property type="entry name" value="PKS_dehydratase_sf"/>
</dbReference>
<dbReference type="GO" id="GO:0008270">
    <property type="term" value="F:zinc ion binding"/>
    <property type="evidence" value="ECO:0007669"/>
    <property type="project" value="InterPro"/>
</dbReference>
<dbReference type="GO" id="GO:0031177">
    <property type="term" value="F:phosphopantetheine binding"/>
    <property type="evidence" value="ECO:0007669"/>
    <property type="project" value="InterPro"/>
</dbReference>
<evidence type="ECO:0000259" key="10">
    <source>
        <dbReference type="PROSITE" id="PS52019"/>
    </source>
</evidence>
<feature type="region of interest" description="N-terminal hotdog fold" evidence="7">
    <location>
        <begin position="885"/>
        <end position="1011"/>
    </location>
</feature>
<dbReference type="InterPro" id="IPR020843">
    <property type="entry name" value="ER"/>
</dbReference>
<keyword evidence="4" id="KW-0521">NADP</keyword>
<dbReference type="Pfam" id="PF00109">
    <property type="entry name" value="ketoacyl-synt"/>
    <property type="match status" value="1"/>
</dbReference>
<organism evidence="11 12">
    <name type="scientific">Stappia taiwanensis</name>
    <dbReference type="NCBI Taxonomy" id="992267"/>
    <lineage>
        <taxon>Bacteria</taxon>
        <taxon>Pseudomonadati</taxon>
        <taxon>Pseudomonadota</taxon>
        <taxon>Alphaproteobacteria</taxon>
        <taxon>Hyphomicrobiales</taxon>
        <taxon>Stappiaceae</taxon>
        <taxon>Stappia</taxon>
    </lineage>
</organism>
<dbReference type="GO" id="GO:0016491">
    <property type="term" value="F:oxidoreductase activity"/>
    <property type="evidence" value="ECO:0007669"/>
    <property type="project" value="InterPro"/>
</dbReference>
<dbReference type="InterPro" id="IPR029063">
    <property type="entry name" value="SAM-dependent_MTases_sf"/>
</dbReference>
<dbReference type="Gene3D" id="3.30.70.3290">
    <property type="match status" value="1"/>
</dbReference>
<dbReference type="PROSITE" id="PS00012">
    <property type="entry name" value="PHOSPHOPANTETHEINE"/>
    <property type="match status" value="1"/>
</dbReference>
<evidence type="ECO:0000259" key="9">
    <source>
        <dbReference type="PROSITE" id="PS52004"/>
    </source>
</evidence>
<dbReference type="Pfam" id="PF08659">
    <property type="entry name" value="KR"/>
    <property type="match status" value="1"/>
</dbReference>
<keyword evidence="1" id="KW-0596">Phosphopantetheine</keyword>
<dbReference type="Proteomes" id="UP000559404">
    <property type="component" value="Unassembled WGS sequence"/>
</dbReference>
<dbReference type="GO" id="GO:0004315">
    <property type="term" value="F:3-oxoacyl-[acyl-carrier-protein] synthase activity"/>
    <property type="evidence" value="ECO:0007669"/>
    <property type="project" value="InterPro"/>
</dbReference>
<dbReference type="EMBL" id="JACEON010000001">
    <property type="protein sequence ID" value="MBA4610051.1"/>
    <property type="molecule type" value="Genomic_DNA"/>
</dbReference>
<evidence type="ECO:0000256" key="3">
    <source>
        <dbReference type="ARBA" id="ARBA00022679"/>
    </source>
</evidence>
<dbReference type="InterPro" id="IPR016039">
    <property type="entry name" value="Thiolase-like"/>
</dbReference>
<dbReference type="Pfam" id="PF02801">
    <property type="entry name" value="Ketoacyl-synt_C"/>
    <property type="match status" value="1"/>
</dbReference>
<dbReference type="InterPro" id="IPR009081">
    <property type="entry name" value="PP-bd_ACP"/>
</dbReference>
<evidence type="ECO:0000259" key="8">
    <source>
        <dbReference type="PROSITE" id="PS50075"/>
    </source>
</evidence>
<evidence type="ECO:0000256" key="7">
    <source>
        <dbReference type="PROSITE-ProRule" id="PRU01363"/>
    </source>
</evidence>
<evidence type="ECO:0000313" key="11">
    <source>
        <dbReference type="EMBL" id="MBA4610051.1"/>
    </source>
</evidence>
<dbReference type="SMART" id="SM00827">
    <property type="entry name" value="PKS_AT"/>
    <property type="match status" value="1"/>
</dbReference>
<dbReference type="SUPFAM" id="SSF47336">
    <property type="entry name" value="ACP-like"/>
    <property type="match status" value="1"/>
</dbReference>
<evidence type="ECO:0000256" key="6">
    <source>
        <dbReference type="ARBA" id="ARBA00023315"/>
    </source>
</evidence>
<dbReference type="Gene3D" id="3.40.47.10">
    <property type="match status" value="1"/>
</dbReference>
<feature type="domain" description="PKS/mFAS DH" evidence="10">
    <location>
        <begin position="885"/>
        <end position="1168"/>
    </location>
</feature>
<dbReference type="SUPFAM" id="SSF51735">
    <property type="entry name" value="NAD(P)-binding Rossmann-fold domains"/>
    <property type="match status" value="3"/>
</dbReference>
<evidence type="ECO:0000256" key="5">
    <source>
        <dbReference type="ARBA" id="ARBA00023268"/>
    </source>
</evidence>
<evidence type="ECO:0000256" key="1">
    <source>
        <dbReference type="ARBA" id="ARBA00022450"/>
    </source>
</evidence>
<dbReference type="InterPro" id="IPR014031">
    <property type="entry name" value="Ketoacyl_synth_C"/>
</dbReference>
<dbReference type="InterPro" id="IPR050091">
    <property type="entry name" value="PKS_NRPS_Biosynth_Enz"/>
</dbReference>
<dbReference type="PANTHER" id="PTHR43775:SF37">
    <property type="entry name" value="SI:DKEY-61P9.11"/>
    <property type="match status" value="1"/>
</dbReference>
<dbReference type="GO" id="GO:0006633">
    <property type="term" value="P:fatty acid biosynthetic process"/>
    <property type="evidence" value="ECO:0007669"/>
    <property type="project" value="InterPro"/>
</dbReference>
<feature type="domain" description="Ketosynthase family 3 (KS3)" evidence="9">
    <location>
        <begin position="5"/>
        <end position="424"/>
    </location>
</feature>
<reference evidence="11 12" key="1">
    <citation type="submission" date="2020-07" db="EMBL/GenBank/DDBJ databases">
        <authorList>
            <person name="Li M."/>
        </authorList>
    </citation>
    <scope>NUCLEOTIDE SEQUENCE [LARGE SCALE GENOMIC DNA]</scope>
    <source>
        <strain evidence="11 12">DSM 23284</strain>
    </source>
</reference>
<evidence type="ECO:0000256" key="2">
    <source>
        <dbReference type="ARBA" id="ARBA00022553"/>
    </source>
</evidence>
<dbReference type="InterPro" id="IPR057326">
    <property type="entry name" value="KR_dom"/>
</dbReference>
<dbReference type="InterPro" id="IPR001227">
    <property type="entry name" value="Ac_transferase_dom_sf"/>
</dbReference>
<dbReference type="InterPro" id="IPR049551">
    <property type="entry name" value="PKS_DH_C"/>
</dbReference>
<dbReference type="FunFam" id="3.40.50.720:FF:000209">
    <property type="entry name" value="Polyketide synthase Pks12"/>
    <property type="match status" value="1"/>
</dbReference>
<comment type="caution">
    <text evidence="11">The sequence shown here is derived from an EMBL/GenBank/DDBJ whole genome shotgun (WGS) entry which is preliminary data.</text>
</comment>
<dbReference type="Gene3D" id="1.10.1200.10">
    <property type="entry name" value="ACP-like"/>
    <property type="match status" value="1"/>
</dbReference>
<dbReference type="InterPro" id="IPR002364">
    <property type="entry name" value="Quin_OxRdtase/zeta-crystal_CS"/>
</dbReference>
<feature type="active site" description="Proton acceptor; for dehydratase activity" evidence="7">
    <location>
        <position position="921"/>
    </location>
</feature>
<dbReference type="InterPro" id="IPR020806">
    <property type="entry name" value="PKS_PP-bd"/>
</dbReference>
<dbReference type="SUPFAM" id="SSF52151">
    <property type="entry name" value="FabD/lysophospholipase-like"/>
    <property type="match status" value="1"/>
</dbReference>
<gene>
    <name evidence="11" type="ORF">H1W37_00195</name>
</gene>
<dbReference type="Gene3D" id="3.40.50.150">
    <property type="entry name" value="Vaccinia Virus protein VP39"/>
    <property type="match status" value="1"/>
</dbReference>
<proteinExistence type="predicted"/>
<dbReference type="Pfam" id="PF00698">
    <property type="entry name" value="Acyl_transf_1"/>
    <property type="match status" value="1"/>
</dbReference>
<dbReference type="PROSITE" id="PS01162">
    <property type="entry name" value="QOR_ZETA_CRYSTAL"/>
    <property type="match status" value="1"/>
</dbReference>
<dbReference type="CDD" id="cd00833">
    <property type="entry name" value="PKS"/>
    <property type="match status" value="1"/>
</dbReference>
<dbReference type="SMART" id="SM00826">
    <property type="entry name" value="PKS_DH"/>
    <property type="match status" value="1"/>
</dbReference>
<dbReference type="PROSITE" id="PS50075">
    <property type="entry name" value="CARRIER"/>
    <property type="match status" value="1"/>
</dbReference>
<keyword evidence="2" id="KW-0597">Phosphoprotein</keyword>